<reference evidence="2" key="2">
    <citation type="submission" date="2023-03" db="EMBL/GenBank/DDBJ databases">
        <authorList>
            <person name="Shen W."/>
            <person name="Cai J."/>
        </authorList>
    </citation>
    <scope>NUCLEOTIDE SEQUENCE</scope>
    <source>
        <strain evidence="2">P33-2</strain>
    </source>
</reference>
<accession>A0A437UJ35</accession>
<keyword evidence="1" id="KW-0472">Membrane</keyword>
<reference evidence="3 4" key="1">
    <citation type="submission" date="2018-12" db="EMBL/GenBank/DDBJ databases">
        <title>A novel vanA-carrying plasmid in a clinical isolate of Enterococcus avium.</title>
        <authorList>
            <person name="Bernasconi O.J."/>
            <person name="Luzzaro F."/>
            <person name="Endimiani A."/>
        </authorList>
    </citation>
    <scope>NUCLEOTIDE SEQUENCE [LARGE SCALE GENOMIC DNA]</scope>
    <source>
        <strain evidence="3 4">LC0559/18</strain>
    </source>
</reference>
<comment type="caution">
    <text evidence="3">The sequence shown here is derived from an EMBL/GenBank/DDBJ whole genome shotgun (WGS) entry which is preliminary data.</text>
</comment>
<evidence type="ECO:0000313" key="4">
    <source>
        <dbReference type="Proteomes" id="UP000288388"/>
    </source>
</evidence>
<dbReference type="Proteomes" id="UP000288388">
    <property type="component" value="Unassembled WGS sequence"/>
</dbReference>
<sequence length="109" mass="13100">MKVNPIFKFALLVLLILSPTLIGVFGCIFSDWNNEKVAGIVILVYMVGTLFILLLAFLWILIFEDSYDEWKKLQEKNINKRAIHDKEMKRMKEEMEEMRRRLDDRWDNF</sequence>
<organism evidence="3 4">
    <name type="scientific">Enterococcus avium</name>
    <name type="common">Streptococcus avium</name>
    <dbReference type="NCBI Taxonomy" id="33945"/>
    <lineage>
        <taxon>Bacteria</taxon>
        <taxon>Bacillati</taxon>
        <taxon>Bacillota</taxon>
        <taxon>Bacilli</taxon>
        <taxon>Lactobacillales</taxon>
        <taxon>Enterococcaceae</taxon>
        <taxon>Enterococcus</taxon>
    </lineage>
</organism>
<keyword evidence="1" id="KW-0812">Transmembrane</keyword>
<dbReference type="EMBL" id="JARPWH010000230">
    <property type="protein sequence ID" value="MDT2405234.1"/>
    <property type="molecule type" value="Genomic_DNA"/>
</dbReference>
<protein>
    <submittedName>
        <fullName evidence="3">Uncharacterized protein</fullName>
    </submittedName>
</protein>
<dbReference type="EMBL" id="RYZS01000001">
    <property type="protein sequence ID" value="RVU93662.1"/>
    <property type="molecule type" value="Genomic_DNA"/>
</dbReference>
<evidence type="ECO:0000313" key="2">
    <source>
        <dbReference type="EMBL" id="MDT2405234.1"/>
    </source>
</evidence>
<evidence type="ECO:0000256" key="1">
    <source>
        <dbReference type="SAM" id="Phobius"/>
    </source>
</evidence>
<dbReference type="RefSeq" id="WP_127978101.1">
    <property type="nucleotide sequence ID" value="NZ_JARPWH010000230.1"/>
</dbReference>
<dbReference type="PROSITE" id="PS51257">
    <property type="entry name" value="PROKAR_LIPOPROTEIN"/>
    <property type="match status" value="1"/>
</dbReference>
<feature type="transmembrane region" description="Helical" evidence="1">
    <location>
        <begin position="42"/>
        <end position="63"/>
    </location>
</feature>
<gene>
    <name evidence="3" type="ORF">EK398_01610</name>
    <name evidence="2" type="ORF">P7D43_23020</name>
</gene>
<proteinExistence type="predicted"/>
<name>A0A437UJ35_ENTAV</name>
<keyword evidence="1" id="KW-1133">Transmembrane helix</keyword>
<dbReference type="Proteomes" id="UP001260773">
    <property type="component" value="Unassembled WGS sequence"/>
</dbReference>
<dbReference type="AlphaFoldDB" id="A0A437UJ35"/>
<evidence type="ECO:0000313" key="3">
    <source>
        <dbReference type="EMBL" id="RVU93662.1"/>
    </source>
</evidence>